<proteinExistence type="predicted"/>
<evidence type="ECO:0000259" key="1">
    <source>
        <dbReference type="Pfam" id="PF01807"/>
    </source>
</evidence>
<dbReference type="SUPFAM" id="SSF57783">
    <property type="entry name" value="Zinc beta-ribbon"/>
    <property type="match status" value="1"/>
</dbReference>
<feature type="domain" description="Zinc finger CHC2-type" evidence="1">
    <location>
        <begin position="19"/>
        <end position="82"/>
    </location>
</feature>
<protein>
    <recommendedName>
        <fullName evidence="1">Zinc finger CHC2-type domain-containing protein</fullName>
    </recommendedName>
</protein>
<sequence length="129" mass="14269">MLETIDYQSLFAELGLDAATHNGNHVCPFCGMKAFTPYRDNGVARCHSCGWGGNAINLVAKVKSVDNDEAFAALVKMYNLKLIALKPKTRKDAIGQLANDLDFLASVRLHFAFYKSERMGAAHYQRRSG</sequence>
<dbReference type="InterPro" id="IPR036977">
    <property type="entry name" value="DNA_primase_Znf_CHC2"/>
</dbReference>
<accession>A0ABM8B4T4</accession>
<organism evidence="2 3">
    <name type="scientific">Pseudodesulfovibrio nedwellii</name>
    <dbReference type="NCBI Taxonomy" id="2973072"/>
    <lineage>
        <taxon>Bacteria</taxon>
        <taxon>Pseudomonadati</taxon>
        <taxon>Thermodesulfobacteriota</taxon>
        <taxon>Desulfovibrionia</taxon>
        <taxon>Desulfovibrionales</taxon>
        <taxon>Desulfovibrionaceae</taxon>
    </lineage>
</organism>
<dbReference type="Proteomes" id="UP001317742">
    <property type="component" value="Chromosome"/>
</dbReference>
<gene>
    <name evidence="2" type="ORF">SYK_32220</name>
</gene>
<name>A0ABM8B4T4_9BACT</name>
<keyword evidence="3" id="KW-1185">Reference proteome</keyword>
<dbReference type="RefSeq" id="WP_281761352.1">
    <property type="nucleotide sequence ID" value="NZ_AP026709.1"/>
</dbReference>
<dbReference type="InterPro" id="IPR002694">
    <property type="entry name" value="Znf_CHC2"/>
</dbReference>
<evidence type="ECO:0000313" key="2">
    <source>
        <dbReference type="EMBL" id="BDQ38862.1"/>
    </source>
</evidence>
<dbReference type="Gene3D" id="3.90.580.10">
    <property type="entry name" value="Zinc finger, CHC2-type domain"/>
    <property type="match status" value="1"/>
</dbReference>
<dbReference type="EMBL" id="AP026709">
    <property type="protein sequence ID" value="BDQ38862.1"/>
    <property type="molecule type" value="Genomic_DNA"/>
</dbReference>
<evidence type="ECO:0000313" key="3">
    <source>
        <dbReference type="Proteomes" id="UP001317742"/>
    </source>
</evidence>
<dbReference type="Pfam" id="PF01807">
    <property type="entry name" value="Zn_ribbon_DnaG"/>
    <property type="match status" value="1"/>
</dbReference>
<reference evidence="2 3" key="1">
    <citation type="submission" date="2022-08" db="EMBL/GenBank/DDBJ databases">
        <title>Genome Sequence of the sulphate-reducing bacterium, Pseudodesulfovibrio sp. SYK.</title>
        <authorList>
            <person name="Kondo R."/>
            <person name="Kataoka T."/>
        </authorList>
    </citation>
    <scope>NUCLEOTIDE SEQUENCE [LARGE SCALE GENOMIC DNA]</scope>
    <source>
        <strain evidence="2 3">SYK</strain>
    </source>
</reference>